<dbReference type="FunFam" id="3.40.50.150:FF:000554">
    <property type="entry name" value="Cation-transporting ATPase"/>
    <property type="match status" value="1"/>
</dbReference>
<gene>
    <name evidence="2" type="ORF">ASEP1449_LOCUS5693</name>
</gene>
<dbReference type="Gene3D" id="3.40.50.150">
    <property type="entry name" value="Vaccinia Virus protein VP39"/>
    <property type="match status" value="1"/>
</dbReference>
<dbReference type="InterPro" id="IPR029063">
    <property type="entry name" value="SAM-dependent_MTases_sf"/>
</dbReference>
<dbReference type="PANTHER" id="PTHR43832">
    <property type="match status" value="1"/>
</dbReference>
<evidence type="ECO:0000256" key="1">
    <source>
        <dbReference type="ARBA" id="ARBA00010815"/>
    </source>
</evidence>
<sequence length="422" mass="48199">MSPRPTLRSFQTQQSLRLDGMEELPLYSEPLPWYAEIRPHHVLALYGLGRMVVRSALWQTIADKTVSLLSNTTDVLLPLVYSGWVPDALIRLGIRVRLEAQLVELRGIGCDDDLQSKMKIVQELTSMPLAAEASPDLANAQHYEVPAAFYDLSLGPRKKYSSGLWPYPKTTFEESEVYMLDLYCDRACLEDGMHIVDLGCGWGSLTLHLAERFPNAKITGISNSHSQREYILKTAKDRGFNVSNINIVTCNVADDQGALDVVKDNDRVLSIEMFEHMKNYSKLLEKVNGFLKPGGKLFVHIFSHKEFAYHFEDGNWMADHFFSGGTMPSDDLLLYFGQYFSCSNHWRVNGQNYEKTSNGWLDLMDSAWKSGELKPVLAEAYGTGNEQEWYVNWRLFFLACAELFGFHEGEEWIVSHYLFERK</sequence>
<evidence type="ECO:0008006" key="3">
    <source>
        <dbReference type="Google" id="ProtNLM"/>
    </source>
</evidence>
<comment type="similarity">
    <text evidence="1">Belongs to the CFA/CMAS family.</text>
</comment>
<dbReference type="PANTHER" id="PTHR43832:SF1">
    <property type="entry name" value="S-ADENOSYL-L-METHIONINE-DEPENDENT METHYLTRANSFERASES SUPERFAMILY PROTEIN"/>
    <property type="match status" value="1"/>
</dbReference>
<dbReference type="Pfam" id="PF02353">
    <property type="entry name" value="CMAS"/>
    <property type="match status" value="1"/>
</dbReference>
<name>A0A7S2XKQ3_9STRA</name>
<dbReference type="AlphaFoldDB" id="A0A7S2XKQ3"/>
<organism evidence="2">
    <name type="scientific">Attheya septentrionalis</name>
    <dbReference type="NCBI Taxonomy" id="420275"/>
    <lineage>
        <taxon>Eukaryota</taxon>
        <taxon>Sar</taxon>
        <taxon>Stramenopiles</taxon>
        <taxon>Ochrophyta</taxon>
        <taxon>Bacillariophyta</taxon>
        <taxon>Coscinodiscophyceae</taxon>
        <taxon>Chaetocerotophycidae</taxon>
        <taxon>Chaetocerotales</taxon>
        <taxon>Attheyaceae</taxon>
        <taxon>Attheya</taxon>
    </lineage>
</organism>
<dbReference type="CDD" id="cd02440">
    <property type="entry name" value="AdoMet_MTases"/>
    <property type="match status" value="1"/>
</dbReference>
<dbReference type="EMBL" id="HBHQ01008521">
    <property type="protein sequence ID" value="CAD9813868.1"/>
    <property type="molecule type" value="Transcribed_RNA"/>
</dbReference>
<dbReference type="SUPFAM" id="SSF53335">
    <property type="entry name" value="S-adenosyl-L-methionine-dependent methyltransferases"/>
    <property type="match status" value="1"/>
</dbReference>
<accession>A0A7S2XKQ3</accession>
<reference evidence="2" key="1">
    <citation type="submission" date="2021-01" db="EMBL/GenBank/DDBJ databases">
        <authorList>
            <person name="Corre E."/>
            <person name="Pelletier E."/>
            <person name="Niang G."/>
            <person name="Scheremetjew M."/>
            <person name="Finn R."/>
            <person name="Kale V."/>
            <person name="Holt S."/>
            <person name="Cochrane G."/>
            <person name="Meng A."/>
            <person name="Brown T."/>
            <person name="Cohen L."/>
        </authorList>
    </citation>
    <scope>NUCLEOTIDE SEQUENCE</scope>
    <source>
        <strain evidence="2">CCMP2084</strain>
    </source>
</reference>
<proteinExistence type="inferred from homology"/>
<protein>
    <recommendedName>
        <fullName evidence="3">Methyltransferase domain-containing protein</fullName>
    </recommendedName>
</protein>
<evidence type="ECO:0000313" key="2">
    <source>
        <dbReference type="EMBL" id="CAD9813868.1"/>
    </source>
</evidence>